<evidence type="ECO:0000256" key="1">
    <source>
        <dbReference type="SAM" id="Phobius"/>
    </source>
</evidence>
<dbReference type="RefSeq" id="WP_145417131.1">
    <property type="nucleotide sequence ID" value="NZ_CP036526.1"/>
</dbReference>
<keyword evidence="1" id="KW-1133">Transmembrane helix</keyword>
<dbReference type="OrthoDB" id="284210at2"/>
<keyword evidence="1" id="KW-0812">Transmembrane</keyword>
<gene>
    <name evidence="2" type="ORF">K239x_15400</name>
</gene>
<feature type="transmembrane region" description="Helical" evidence="1">
    <location>
        <begin position="73"/>
        <end position="91"/>
    </location>
</feature>
<evidence type="ECO:0000313" key="2">
    <source>
        <dbReference type="EMBL" id="QDT09594.1"/>
    </source>
</evidence>
<dbReference type="Proteomes" id="UP000319817">
    <property type="component" value="Chromosome"/>
</dbReference>
<accession>A0A517NR49</accession>
<dbReference type="AlphaFoldDB" id="A0A517NR49"/>
<keyword evidence="3" id="KW-1185">Reference proteome</keyword>
<feature type="transmembrane region" description="Helical" evidence="1">
    <location>
        <begin position="97"/>
        <end position="116"/>
    </location>
</feature>
<feature type="transmembrane region" description="Helical" evidence="1">
    <location>
        <begin position="44"/>
        <end position="64"/>
    </location>
</feature>
<name>A0A517NR49_9BACT</name>
<protein>
    <submittedName>
        <fullName evidence="2">Uncharacterized protein</fullName>
    </submittedName>
</protein>
<organism evidence="2 3">
    <name type="scientific">Stieleria marina</name>
    <dbReference type="NCBI Taxonomy" id="1930275"/>
    <lineage>
        <taxon>Bacteria</taxon>
        <taxon>Pseudomonadati</taxon>
        <taxon>Planctomycetota</taxon>
        <taxon>Planctomycetia</taxon>
        <taxon>Pirellulales</taxon>
        <taxon>Pirellulaceae</taxon>
        <taxon>Stieleria</taxon>
    </lineage>
</organism>
<reference evidence="2 3" key="1">
    <citation type="submission" date="2019-02" db="EMBL/GenBank/DDBJ databases">
        <title>Deep-cultivation of Planctomycetes and their phenomic and genomic characterization uncovers novel biology.</title>
        <authorList>
            <person name="Wiegand S."/>
            <person name="Jogler M."/>
            <person name="Boedeker C."/>
            <person name="Pinto D."/>
            <person name="Vollmers J."/>
            <person name="Rivas-Marin E."/>
            <person name="Kohn T."/>
            <person name="Peeters S.H."/>
            <person name="Heuer A."/>
            <person name="Rast P."/>
            <person name="Oberbeckmann S."/>
            <person name="Bunk B."/>
            <person name="Jeske O."/>
            <person name="Meyerdierks A."/>
            <person name="Storesund J.E."/>
            <person name="Kallscheuer N."/>
            <person name="Luecker S."/>
            <person name="Lage O.M."/>
            <person name="Pohl T."/>
            <person name="Merkel B.J."/>
            <person name="Hornburger P."/>
            <person name="Mueller R.-W."/>
            <person name="Bruemmer F."/>
            <person name="Labrenz M."/>
            <person name="Spormann A.M."/>
            <person name="Op den Camp H."/>
            <person name="Overmann J."/>
            <person name="Amann R."/>
            <person name="Jetten M.S.M."/>
            <person name="Mascher T."/>
            <person name="Medema M.H."/>
            <person name="Devos D.P."/>
            <person name="Kaster A.-K."/>
            <person name="Ovreas L."/>
            <person name="Rohde M."/>
            <person name="Galperin M.Y."/>
            <person name="Jogler C."/>
        </authorList>
    </citation>
    <scope>NUCLEOTIDE SEQUENCE [LARGE SCALE GENOMIC DNA]</scope>
    <source>
        <strain evidence="2 3">K23_9</strain>
    </source>
</reference>
<dbReference type="EMBL" id="CP036526">
    <property type="protein sequence ID" value="QDT09594.1"/>
    <property type="molecule type" value="Genomic_DNA"/>
</dbReference>
<proteinExistence type="predicted"/>
<feature type="transmembrane region" description="Helical" evidence="1">
    <location>
        <begin position="20"/>
        <end position="38"/>
    </location>
</feature>
<keyword evidence="1" id="KW-0472">Membrane</keyword>
<evidence type="ECO:0000313" key="3">
    <source>
        <dbReference type="Proteomes" id="UP000319817"/>
    </source>
</evidence>
<sequence length="120" mass="13029">MNRKHVIQLSPESQARRAMVLFLSIGLLVGALLAWWFGDKTWSTFASAAMGRIGLVMAALWLAWPSLTRPARWLPPGIAVACVLGLIVLAAQPRLVVFVLPAIGVLTFLATIARGIRGRK</sequence>